<feature type="transmembrane region" description="Helical" evidence="5">
    <location>
        <begin position="204"/>
        <end position="229"/>
    </location>
</feature>
<evidence type="ECO:0000259" key="6">
    <source>
        <dbReference type="PROSITE" id="PS50850"/>
    </source>
</evidence>
<evidence type="ECO:0000256" key="1">
    <source>
        <dbReference type="ARBA" id="ARBA00004141"/>
    </source>
</evidence>
<feature type="transmembrane region" description="Helical" evidence="5">
    <location>
        <begin position="160"/>
        <end position="177"/>
    </location>
</feature>
<dbReference type="InterPro" id="IPR051788">
    <property type="entry name" value="MFS_Transporter"/>
</dbReference>
<feature type="domain" description="Major facilitator superfamily (MFS) profile" evidence="6">
    <location>
        <begin position="205"/>
        <end position="387"/>
    </location>
</feature>
<accession>A0A4Y5YA28</accession>
<dbReference type="Gene3D" id="1.20.1250.20">
    <property type="entry name" value="MFS general substrate transporter like domains"/>
    <property type="match status" value="2"/>
</dbReference>
<dbReference type="PROSITE" id="PS50850">
    <property type="entry name" value="MFS"/>
    <property type="match status" value="1"/>
</dbReference>
<feature type="transmembrane region" description="Helical" evidence="5">
    <location>
        <begin position="295"/>
        <end position="315"/>
    </location>
</feature>
<evidence type="ECO:0000313" key="8">
    <source>
        <dbReference type="Proteomes" id="UP000319809"/>
    </source>
</evidence>
<keyword evidence="8" id="KW-1185">Reference proteome</keyword>
<dbReference type="CDD" id="cd17393">
    <property type="entry name" value="MFS_MosC_like"/>
    <property type="match status" value="1"/>
</dbReference>
<dbReference type="InterPro" id="IPR020846">
    <property type="entry name" value="MFS_dom"/>
</dbReference>
<evidence type="ECO:0000256" key="4">
    <source>
        <dbReference type="ARBA" id="ARBA00023136"/>
    </source>
</evidence>
<feature type="transmembrane region" description="Helical" evidence="5">
    <location>
        <begin position="72"/>
        <end position="90"/>
    </location>
</feature>
<protein>
    <submittedName>
        <fullName evidence="7">MFS transporter</fullName>
    </submittedName>
</protein>
<gene>
    <name evidence="7" type="ORF">FH971_00405</name>
</gene>
<dbReference type="EMBL" id="CP041036">
    <property type="protein sequence ID" value="QDE29564.1"/>
    <property type="molecule type" value="Genomic_DNA"/>
</dbReference>
<keyword evidence="3 5" id="KW-1133">Transmembrane helix</keyword>
<feature type="transmembrane region" description="Helical" evidence="5">
    <location>
        <begin position="96"/>
        <end position="118"/>
    </location>
</feature>
<dbReference type="InterPro" id="IPR036259">
    <property type="entry name" value="MFS_trans_sf"/>
</dbReference>
<feature type="transmembrane region" description="Helical" evidence="5">
    <location>
        <begin position="360"/>
        <end position="379"/>
    </location>
</feature>
<feature type="transmembrane region" description="Helical" evidence="5">
    <location>
        <begin position="42"/>
        <end position="60"/>
    </location>
</feature>
<dbReference type="SUPFAM" id="SSF103473">
    <property type="entry name" value="MFS general substrate transporter"/>
    <property type="match status" value="1"/>
</dbReference>
<dbReference type="GO" id="GO:0022857">
    <property type="term" value="F:transmembrane transporter activity"/>
    <property type="evidence" value="ECO:0007669"/>
    <property type="project" value="InterPro"/>
</dbReference>
<dbReference type="PANTHER" id="PTHR23514:SF13">
    <property type="entry name" value="INNER MEMBRANE PROTEIN YBJJ"/>
    <property type="match status" value="1"/>
</dbReference>
<feature type="transmembrane region" description="Helical" evidence="5">
    <location>
        <begin position="241"/>
        <end position="259"/>
    </location>
</feature>
<sequence length="387" mass="41925">MHSLKNNIYAVSLLFIFNGCLFGSWAAKVPFFKQKFALDEQTLSLFLLLLAFGAVVSFPLAGRLSDKLGVQVMSKLAYVLYPIPFIGLALSNNTIFLAVALFCFGFLHGGMDVVMNSWAAKTEGLTNKKLMPFFHAMFSLGAGVGAASSVLLMWADIGTLVHFIIICGFFAPFYMLLRQPKLITATTVQSATGVVDDNTKLPKLFLVSIGLIAMFCALGEGAVADWSAVIMRQEFATDMSFAGWAYAIFSIFMVLARLFGHTVIDKYGVTLVVRGCALFSLLGVMMIILVQSPYIALLGFAFMGVGYSIIVPLVFSKAASVNEHKSGVAIAFVATFTYGGLLCGPVIIGVLAHHTSLKEALYLLAVLPGYTLMRAFLLAPNYQKINQ</sequence>
<dbReference type="PANTHER" id="PTHR23514">
    <property type="entry name" value="BYPASS OF STOP CODON PROTEIN 6"/>
    <property type="match status" value="1"/>
</dbReference>
<organism evidence="7 8">
    <name type="scientific">Shewanella polaris</name>
    <dbReference type="NCBI Taxonomy" id="2588449"/>
    <lineage>
        <taxon>Bacteria</taxon>
        <taxon>Pseudomonadati</taxon>
        <taxon>Pseudomonadota</taxon>
        <taxon>Gammaproteobacteria</taxon>
        <taxon>Alteromonadales</taxon>
        <taxon>Shewanellaceae</taxon>
        <taxon>Shewanella</taxon>
    </lineage>
</organism>
<feature type="transmembrane region" description="Helical" evidence="5">
    <location>
        <begin position="130"/>
        <end position="154"/>
    </location>
</feature>
<reference evidence="7 8" key="1">
    <citation type="submission" date="2019-06" db="EMBL/GenBank/DDBJ databases">
        <title>The genome of Shewanella sp. SM1901.</title>
        <authorList>
            <person name="Cha Q."/>
        </authorList>
    </citation>
    <scope>NUCLEOTIDE SEQUENCE [LARGE SCALE GENOMIC DNA]</scope>
    <source>
        <strain evidence="7 8">SM1901</strain>
    </source>
</reference>
<evidence type="ECO:0000256" key="2">
    <source>
        <dbReference type="ARBA" id="ARBA00022692"/>
    </source>
</evidence>
<dbReference type="KEGG" id="spol:FH971_00405"/>
<feature type="transmembrane region" description="Helical" evidence="5">
    <location>
        <begin position="327"/>
        <end position="348"/>
    </location>
</feature>
<keyword evidence="2 5" id="KW-0812">Transmembrane</keyword>
<feature type="transmembrane region" description="Helical" evidence="5">
    <location>
        <begin position="271"/>
        <end position="289"/>
    </location>
</feature>
<evidence type="ECO:0000256" key="5">
    <source>
        <dbReference type="SAM" id="Phobius"/>
    </source>
</evidence>
<name>A0A4Y5YA28_9GAMM</name>
<dbReference type="Pfam" id="PF07690">
    <property type="entry name" value="MFS_1"/>
    <property type="match status" value="2"/>
</dbReference>
<proteinExistence type="predicted"/>
<dbReference type="AlphaFoldDB" id="A0A4Y5YA28"/>
<dbReference type="GO" id="GO:0016020">
    <property type="term" value="C:membrane"/>
    <property type="evidence" value="ECO:0007669"/>
    <property type="project" value="UniProtKB-SubCell"/>
</dbReference>
<comment type="subcellular location">
    <subcellularLocation>
        <location evidence="1">Membrane</location>
        <topology evidence="1">Multi-pass membrane protein</topology>
    </subcellularLocation>
</comment>
<evidence type="ECO:0000256" key="3">
    <source>
        <dbReference type="ARBA" id="ARBA00022989"/>
    </source>
</evidence>
<dbReference type="InterPro" id="IPR011701">
    <property type="entry name" value="MFS"/>
</dbReference>
<evidence type="ECO:0000313" key="7">
    <source>
        <dbReference type="EMBL" id="QDE29564.1"/>
    </source>
</evidence>
<dbReference type="RefSeq" id="WP_140232923.1">
    <property type="nucleotide sequence ID" value="NZ_CP041036.1"/>
</dbReference>
<keyword evidence="4 5" id="KW-0472">Membrane</keyword>
<dbReference type="Proteomes" id="UP000319809">
    <property type="component" value="Chromosome"/>
</dbReference>